<sequence length="136" mass="14656">MASPDDNSTTLQDTGASLNIVTEDVDSTSTPQISHSEEELSTRSSTLSRESSEDLLKDPTTQTTSTGGADESTEPSISMNSDEIGAECEQDQDERDPDDADSNSDSDDDFPRFDEDGFRGRIAKPVSGQKPPPRPK</sequence>
<evidence type="ECO:0000313" key="2">
    <source>
        <dbReference type="EMBL" id="KAF9485030.1"/>
    </source>
</evidence>
<organism evidence="2 3">
    <name type="scientific">Pholiota conissans</name>
    <dbReference type="NCBI Taxonomy" id="109636"/>
    <lineage>
        <taxon>Eukaryota</taxon>
        <taxon>Fungi</taxon>
        <taxon>Dikarya</taxon>
        <taxon>Basidiomycota</taxon>
        <taxon>Agaricomycotina</taxon>
        <taxon>Agaricomycetes</taxon>
        <taxon>Agaricomycetidae</taxon>
        <taxon>Agaricales</taxon>
        <taxon>Agaricineae</taxon>
        <taxon>Strophariaceae</taxon>
        <taxon>Pholiota</taxon>
    </lineage>
</organism>
<comment type="caution">
    <text evidence="2">The sequence shown here is derived from an EMBL/GenBank/DDBJ whole genome shotgun (WGS) entry which is preliminary data.</text>
</comment>
<keyword evidence="3" id="KW-1185">Reference proteome</keyword>
<evidence type="ECO:0000313" key="3">
    <source>
        <dbReference type="Proteomes" id="UP000807469"/>
    </source>
</evidence>
<dbReference type="EMBL" id="MU155138">
    <property type="protein sequence ID" value="KAF9485030.1"/>
    <property type="molecule type" value="Genomic_DNA"/>
</dbReference>
<dbReference type="AlphaFoldDB" id="A0A9P5ZDL5"/>
<proteinExistence type="predicted"/>
<feature type="region of interest" description="Disordered" evidence="1">
    <location>
        <begin position="1"/>
        <end position="136"/>
    </location>
</feature>
<feature type="compositionally biased region" description="Acidic residues" evidence="1">
    <location>
        <begin position="84"/>
        <end position="108"/>
    </location>
</feature>
<reference evidence="2" key="1">
    <citation type="submission" date="2020-11" db="EMBL/GenBank/DDBJ databases">
        <authorList>
            <consortium name="DOE Joint Genome Institute"/>
            <person name="Ahrendt S."/>
            <person name="Riley R."/>
            <person name="Andreopoulos W."/>
            <person name="Labutti K."/>
            <person name="Pangilinan J."/>
            <person name="Ruiz-Duenas F.J."/>
            <person name="Barrasa J.M."/>
            <person name="Sanchez-Garcia M."/>
            <person name="Camarero S."/>
            <person name="Miyauchi S."/>
            <person name="Serrano A."/>
            <person name="Linde D."/>
            <person name="Babiker R."/>
            <person name="Drula E."/>
            <person name="Ayuso-Fernandez I."/>
            <person name="Pacheco R."/>
            <person name="Padilla G."/>
            <person name="Ferreira P."/>
            <person name="Barriuso J."/>
            <person name="Kellner H."/>
            <person name="Castanera R."/>
            <person name="Alfaro M."/>
            <person name="Ramirez L."/>
            <person name="Pisabarro A.G."/>
            <person name="Kuo A."/>
            <person name="Tritt A."/>
            <person name="Lipzen A."/>
            <person name="He G."/>
            <person name="Yan M."/>
            <person name="Ng V."/>
            <person name="Cullen D."/>
            <person name="Martin F."/>
            <person name="Rosso M.-N."/>
            <person name="Henrissat B."/>
            <person name="Hibbett D."/>
            <person name="Martinez A.T."/>
            <person name="Grigoriev I.V."/>
        </authorList>
    </citation>
    <scope>NUCLEOTIDE SEQUENCE</scope>
    <source>
        <strain evidence="2">CIRM-BRFM 674</strain>
    </source>
</reference>
<accession>A0A9P5ZDL5</accession>
<feature type="compositionally biased region" description="Basic and acidic residues" evidence="1">
    <location>
        <begin position="109"/>
        <end position="119"/>
    </location>
</feature>
<name>A0A9P5ZDL5_9AGAR</name>
<evidence type="ECO:0000256" key="1">
    <source>
        <dbReference type="SAM" id="MobiDB-lite"/>
    </source>
</evidence>
<gene>
    <name evidence="2" type="ORF">BDN70DRAFT_871722</name>
</gene>
<protein>
    <submittedName>
        <fullName evidence="2">Uncharacterized protein</fullName>
    </submittedName>
</protein>
<dbReference type="Proteomes" id="UP000807469">
    <property type="component" value="Unassembled WGS sequence"/>
</dbReference>
<feature type="compositionally biased region" description="Polar residues" evidence="1">
    <location>
        <begin position="1"/>
        <end position="20"/>
    </location>
</feature>